<dbReference type="Proteomes" id="UP000223913">
    <property type="component" value="Unassembled WGS sequence"/>
</dbReference>
<dbReference type="NCBIfam" id="TIGR04183">
    <property type="entry name" value="Por_Secre_tail"/>
    <property type="match status" value="1"/>
</dbReference>
<accession>A0A2D0N0Z1</accession>
<feature type="compositionally biased region" description="Polar residues" evidence="1">
    <location>
        <begin position="318"/>
        <end position="334"/>
    </location>
</feature>
<evidence type="ECO:0000313" key="4">
    <source>
        <dbReference type="Proteomes" id="UP000223913"/>
    </source>
</evidence>
<name>A0A2D0N0Z1_FLAN2</name>
<sequence length="427" mass="46311">MLSLIVFQSRGQLTYQSNLQPEFLHMRQIDAGALVNLGELHSTHLIFTDEDEPNGISYLRTFLNRDGLANFNSDGWLTTQLYNGIGGTGTFNLSGGTGTGLIFSAGPDTGNPTRGYVSVYDNGTARTNMYVNFNGAGLVETRGANGSINTGLSSPSSLPNNGYMYCIDGSGFIQVGMIVNADGTGEVFGNTKSFRMAHPEQPGKEIWYASLEGPEAAAYERGSANLQYGETFIPFSDHFQLVVNPETMTVILTPHSADTYGLAVIEKTAKGIRVKELKGGRGNFGFDWEVKGVRKGYEDFRIIRDASEVLPAGYRPPSTLQKEQPASQDQTNSEVPADSGQIFQLGQNRPNPARDHTVIPYSIPATSQSAEIRIFDTGGKLIQQYKLTPADAGTLEISNEAFSSGMYTYSLVVDGDLKASRQMVIAR</sequence>
<dbReference type="EMBL" id="PDUD01000056">
    <property type="protein sequence ID" value="PHN01383.1"/>
    <property type="molecule type" value="Genomic_DNA"/>
</dbReference>
<dbReference type="InterPro" id="IPR026444">
    <property type="entry name" value="Secre_tail"/>
</dbReference>
<proteinExistence type="predicted"/>
<reference evidence="3 4" key="1">
    <citation type="submission" date="2017-10" db="EMBL/GenBank/DDBJ databases">
        <title>The draft genome sequence of Lewinella nigricans NBRC 102662.</title>
        <authorList>
            <person name="Wang K."/>
        </authorList>
    </citation>
    <scope>NUCLEOTIDE SEQUENCE [LARGE SCALE GENOMIC DNA]</scope>
    <source>
        <strain evidence="3 4">NBRC 102662</strain>
    </source>
</reference>
<dbReference type="Pfam" id="PF18962">
    <property type="entry name" value="Por_Secre_tail"/>
    <property type="match status" value="1"/>
</dbReference>
<gene>
    <name evidence="3" type="ORF">CRP01_37600</name>
</gene>
<dbReference type="AlphaFoldDB" id="A0A2D0N0Z1"/>
<comment type="caution">
    <text evidence="3">The sequence shown here is derived from an EMBL/GenBank/DDBJ whole genome shotgun (WGS) entry which is preliminary data.</text>
</comment>
<protein>
    <recommendedName>
        <fullName evidence="2">Secretion system C-terminal sorting domain-containing protein</fullName>
    </recommendedName>
</protein>
<organism evidence="3 4">
    <name type="scientific">Flavilitoribacter nigricans (strain ATCC 23147 / DSM 23189 / NBRC 102662 / NCIMB 1420 / SS-2)</name>
    <name type="common">Lewinella nigricans</name>
    <dbReference type="NCBI Taxonomy" id="1122177"/>
    <lineage>
        <taxon>Bacteria</taxon>
        <taxon>Pseudomonadati</taxon>
        <taxon>Bacteroidota</taxon>
        <taxon>Saprospiria</taxon>
        <taxon>Saprospirales</taxon>
        <taxon>Lewinellaceae</taxon>
        <taxon>Flavilitoribacter</taxon>
    </lineage>
</organism>
<evidence type="ECO:0000259" key="2">
    <source>
        <dbReference type="Pfam" id="PF18962"/>
    </source>
</evidence>
<feature type="region of interest" description="Disordered" evidence="1">
    <location>
        <begin position="313"/>
        <end position="337"/>
    </location>
</feature>
<feature type="domain" description="Secretion system C-terminal sorting" evidence="2">
    <location>
        <begin position="350"/>
        <end position="416"/>
    </location>
</feature>
<evidence type="ECO:0000313" key="3">
    <source>
        <dbReference type="EMBL" id="PHN01383.1"/>
    </source>
</evidence>
<evidence type="ECO:0000256" key="1">
    <source>
        <dbReference type="SAM" id="MobiDB-lite"/>
    </source>
</evidence>
<keyword evidence="4" id="KW-1185">Reference proteome</keyword>